<dbReference type="Pfam" id="PF12937">
    <property type="entry name" value="F-box-like"/>
    <property type="match status" value="1"/>
</dbReference>
<dbReference type="EMBL" id="ML996130">
    <property type="protein sequence ID" value="KAF2735945.1"/>
    <property type="molecule type" value="Genomic_DNA"/>
</dbReference>
<organism evidence="2 3">
    <name type="scientific">Polyplosphaeria fusca</name>
    <dbReference type="NCBI Taxonomy" id="682080"/>
    <lineage>
        <taxon>Eukaryota</taxon>
        <taxon>Fungi</taxon>
        <taxon>Dikarya</taxon>
        <taxon>Ascomycota</taxon>
        <taxon>Pezizomycotina</taxon>
        <taxon>Dothideomycetes</taxon>
        <taxon>Pleosporomycetidae</taxon>
        <taxon>Pleosporales</taxon>
        <taxon>Tetraplosphaeriaceae</taxon>
        <taxon>Polyplosphaeria</taxon>
    </lineage>
</organism>
<accession>A0A9P4V536</accession>
<dbReference type="Proteomes" id="UP000799444">
    <property type="component" value="Unassembled WGS sequence"/>
</dbReference>
<evidence type="ECO:0000259" key="1">
    <source>
        <dbReference type="PROSITE" id="PS50181"/>
    </source>
</evidence>
<sequence>MFPLLSLPDDLILPIVAAVHHPADLISLAQTCSKLRDLAEAQLFRSLFINRGSLAERLGKVLQVRPERFGYVQKVEATPGTGDWQGVEIMPSLVKRMHNLRNLHIESPIINNFRFDDWWEEQSVSEYMEAFAKEDEMEKPLKNIESFIFHSHGKGNRYYGFSIIRPVFTSRYLKHIHISCVHVGEFDVDEKDVGKSAIQSIVLDECNISHVGLETLLSLPRNLYSLSMQENRQHMRYHRFGALNRHPSVLLSALNQQRHSLRYLQHSCPSDTVPEQIPLDVLNGPGLASFKNLETIELGEDSCLRHCLVVPSLAPPNLSTLRLTNLSFRADDRWDLVFPIINRVSFATPFAHLELHTDPEYSGGRHAINFLKGESRTRKIIDLARVMKERGTTTKVIALSYHSCIPPYLWADHGGAPKQRLVLDSERFWAEEQKYVETAQEIQKTMERGEGSNVQINTLDGGSLINSDLAIFEEVEVDGTVVAAKMSAGYKFAMYSTASARVAAANQIWPEDDEDSDQEDSEEDS</sequence>
<comment type="caution">
    <text evidence="2">The sequence shown here is derived from an EMBL/GenBank/DDBJ whole genome shotgun (WGS) entry which is preliminary data.</text>
</comment>
<gene>
    <name evidence="2" type="ORF">EJ04DRAFT_511394</name>
</gene>
<evidence type="ECO:0000313" key="2">
    <source>
        <dbReference type="EMBL" id="KAF2735945.1"/>
    </source>
</evidence>
<protein>
    <recommendedName>
        <fullName evidence="1">F-box domain-containing protein</fullName>
    </recommendedName>
</protein>
<dbReference type="AlphaFoldDB" id="A0A9P4V536"/>
<dbReference type="SUPFAM" id="SSF81383">
    <property type="entry name" value="F-box domain"/>
    <property type="match status" value="1"/>
</dbReference>
<keyword evidence="3" id="KW-1185">Reference proteome</keyword>
<dbReference type="SUPFAM" id="SSF52047">
    <property type="entry name" value="RNI-like"/>
    <property type="match status" value="1"/>
</dbReference>
<dbReference type="InterPro" id="IPR036047">
    <property type="entry name" value="F-box-like_dom_sf"/>
</dbReference>
<dbReference type="InterPro" id="IPR001810">
    <property type="entry name" value="F-box_dom"/>
</dbReference>
<evidence type="ECO:0000313" key="3">
    <source>
        <dbReference type="Proteomes" id="UP000799444"/>
    </source>
</evidence>
<dbReference type="PROSITE" id="PS50181">
    <property type="entry name" value="FBOX"/>
    <property type="match status" value="1"/>
</dbReference>
<name>A0A9P4V536_9PLEO</name>
<feature type="domain" description="F-box" evidence="1">
    <location>
        <begin position="1"/>
        <end position="47"/>
    </location>
</feature>
<proteinExistence type="predicted"/>
<reference evidence="2" key="1">
    <citation type="journal article" date="2020" name="Stud. Mycol.">
        <title>101 Dothideomycetes genomes: a test case for predicting lifestyles and emergence of pathogens.</title>
        <authorList>
            <person name="Haridas S."/>
            <person name="Albert R."/>
            <person name="Binder M."/>
            <person name="Bloem J."/>
            <person name="Labutti K."/>
            <person name="Salamov A."/>
            <person name="Andreopoulos B."/>
            <person name="Baker S."/>
            <person name="Barry K."/>
            <person name="Bills G."/>
            <person name="Bluhm B."/>
            <person name="Cannon C."/>
            <person name="Castanera R."/>
            <person name="Culley D."/>
            <person name="Daum C."/>
            <person name="Ezra D."/>
            <person name="Gonzalez J."/>
            <person name="Henrissat B."/>
            <person name="Kuo A."/>
            <person name="Liang C."/>
            <person name="Lipzen A."/>
            <person name="Lutzoni F."/>
            <person name="Magnuson J."/>
            <person name="Mondo S."/>
            <person name="Nolan M."/>
            <person name="Ohm R."/>
            <person name="Pangilinan J."/>
            <person name="Park H.-J."/>
            <person name="Ramirez L."/>
            <person name="Alfaro M."/>
            <person name="Sun H."/>
            <person name="Tritt A."/>
            <person name="Yoshinaga Y."/>
            <person name="Zwiers L.-H."/>
            <person name="Turgeon B."/>
            <person name="Goodwin S."/>
            <person name="Spatafora J."/>
            <person name="Crous P."/>
            <person name="Grigoriev I."/>
        </authorList>
    </citation>
    <scope>NUCLEOTIDE SEQUENCE</scope>
    <source>
        <strain evidence="2">CBS 125425</strain>
    </source>
</reference>
<dbReference type="OrthoDB" id="2522477at2759"/>